<proteinExistence type="predicted"/>
<name>A0A7S2RW92_9STRA</name>
<feature type="region of interest" description="Disordered" evidence="1">
    <location>
        <begin position="125"/>
        <end position="148"/>
    </location>
</feature>
<organism evidence="2">
    <name type="scientific">Rhizochromulina marina</name>
    <dbReference type="NCBI Taxonomy" id="1034831"/>
    <lineage>
        <taxon>Eukaryota</taxon>
        <taxon>Sar</taxon>
        <taxon>Stramenopiles</taxon>
        <taxon>Ochrophyta</taxon>
        <taxon>Dictyochophyceae</taxon>
        <taxon>Rhizochromulinales</taxon>
        <taxon>Rhizochromulina</taxon>
    </lineage>
</organism>
<protein>
    <submittedName>
        <fullName evidence="2">Uncharacterized protein</fullName>
    </submittedName>
</protein>
<evidence type="ECO:0000313" key="2">
    <source>
        <dbReference type="EMBL" id="CAD9682433.1"/>
    </source>
</evidence>
<accession>A0A7S2RW92</accession>
<dbReference type="InterPro" id="IPR052604">
    <property type="entry name" value="Mito_Tim_assembly_helper"/>
</dbReference>
<dbReference type="GO" id="GO:0008270">
    <property type="term" value="F:zinc ion binding"/>
    <property type="evidence" value="ECO:0007669"/>
    <property type="project" value="InterPro"/>
</dbReference>
<gene>
    <name evidence="2" type="ORF">RMAR1173_LOCUS8606</name>
</gene>
<dbReference type="GO" id="GO:0045041">
    <property type="term" value="P:protein import into mitochondrial intermembrane space"/>
    <property type="evidence" value="ECO:0007669"/>
    <property type="project" value="TreeGrafter"/>
</dbReference>
<dbReference type="GO" id="GO:0005758">
    <property type="term" value="C:mitochondrial intermembrane space"/>
    <property type="evidence" value="ECO:0007669"/>
    <property type="project" value="TreeGrafter"/>
</dbReference>
<dbReference type="SUPFAM" id="SSF161219">
    <property type="entry name" value="CHY zinc finger-like"/>
    <property type="match status" value="1"/>
</dbReference>
<feature type="compositionally biased region" description="Basic residues" evidence="1">
    <location>
        <begin position="132"/>
        <end position="148"/>
    </location>
</feature>
<dbReference type="InterPro" id="IPR037274">
    <property type="entry name" value="Znf_CHY_sf"/>
</dbReference>
<sequence length="148" mass="17288">MCRHVLNAQVSIKFPNGRWYECPECYYEIEGEYAALEDWGPIRTFACLKCRQAFTKDMRLFHQIDRACPHCSNVFVLPAETNEGLLAEFCHEMVCSELEKYMSKNFVPDLKSIVIETEVQREERLQKEQVRKRASSSKQKNKRGKASS</sequence>
<reference evidence="2" key="1">
    <citation type="submission" date="2021-01" db="EMBL/GenBank/DDBJ databases">
        <authorList>
            <person name="Corre E."/>
            <person name="Pelletier E."/>
            <person name="Niang G."/>
            <person name="Scheremetjew M."/>
            <person name="Finn R."/>
            <person name="Kale V."/>
            <person name="Holt S."/>
            <person name="Cochrane G."/>
            <person name="Meng A."/>
            <person name="Brown T."/>
            <person name="Cohen L."/>
        </authorList>
    </citation>
    <scope>NUCLEOTIDE SEQUENCE</scope>
    <source>
        <strain evidence="2">CCMP1243</strain>
    </source>
</reference>
<dbReference type="EMBL" id="HBHJ01013187">
    <property type="protein sequence ID" value="CAD9682433.1"/>
    <property type="molecule type" value="Transcribed_RNA"/>
</dbReference>
<dbReference type="PANTHER" id="PTHR28082:SF2">
    <property type="entry name" value="CHY-TYPE DOMAIN-CONTAINING PROTEIN"/>
    <property type="match status" value="1"/>
</dbReference>
<evidence type="ECO:0000256" key="1">
    <source>
        <dbReference type="SAM" id="MobiDB-lite"/>
    </source>
</evidence>
<dbReference type="AlphaFoldDB" id="A0A7S2RW92"/>
<dbReference type="PANTHER" id="PTHR28082">
    <property type="entry name" value="ZINC FINGER PROTEIN"/>
    <property type="match status" value="1"/>
</dbReference>